<dbReference type="Gene3D" id="1.20.1260.30">
    <property type="match status" value="1"/>
</dbReference>
<feature type="coiled-coil region" evidence="8">
    <location>
        <begin position="489"/>
        <end position="516"/>
    </location>
</feature>
<keyword evidence="3" id="KW-0489">Methyltransferase</keyword>
<dbReference type="PANTHER" id="PTHR42998">
    <property type="entry name" value="TYPE I RESTRICTION ENZYME HINDVIIP M PROTEIN-RELATED"/>
    <property type="match status" value="1"/>
</dbReference>
<dbReference type="InterPro" id="IPR052916">
    <property type="entry name" value="Type-I_RE_MTase_Subunit"/>
</dbReference>
<reference evidence="11 12" key="1">
    <citation type="journal article" date="2018" name="Sci. Rep.">
        <title>Rhizobium tumorigenes sp. nov., a novel plant tumorigenic bacterium isolated from cane gall tumors on thornless blackberry.</title>
        <authorList>
            <person name="Kuzmanovi N."/>
            <person name="Smalla K."/>
            <person name="Gronow S."/>
            <person name="PuBawska J."/>
        </authorList>
    </citation>
    <scope>NUCLEOTIDE SEQUENCE [LARGE SCALE GENOMIC DNA]</scope>
    <source>
        <strain evidence="11 12">CCBAU 85046</strain>
    </source>
</reference>
<dbReference type="EMBL" id="PCDP01000069">
    <property type="protein sequence ID" value="PZM08424.1"/>
    <property type="molecule type" value="Genomic_DNA"/>
</dbReference>
<dbReference type="GO" id="GO:0003677">
    <property type="term" value="F:DNA binding"/>
    <property type="evidence" value="ECO:0007669"/>
    <property type="project" value="InterPro"/>
</dbReference>
<dbReference type="GO" id="GO:0009307">
    <property type="term" value="P:DNA restriction-modification system"/>
    <property type="evidence" value="ECO:0007669"/>
    <property type="project" value="UniProtKB-KW"/>
</dbReference>
<dbReference type="CDD" id="cd02440">
    <property type="entry name" value="AdoMet_MTases"/>
    <property type="match status" value="1"/>
</dbReference>
<dbReference type="SUPFAM" id="SSF53335">
    <property type="entry name" value="S-adenosyl-L-methionine-dependent methyltransferases"/>
    <property type="match status" value="1"/>
</dbReference>
<dbReference type="GO" id="GO:0032259">
    <property type="term" value="P:methylation"/>
    <property type="evidence" value="ECO:0007669"/>
    <property type="project" value="UniProtKB-KW"/>
</dbReference>
<keyword evidence="12" id="KW-1185">Reference proteome</keyword>
<dbReference type="Proteomes" id="UP000248925">
    <property type="component" value="Unassembled WGS sequence"/>
</dbReference>
<evidence type="ECO:0000259" key="9">
    <source>
        <dbReference type="Pfam" id="PF02384"/>
    </source>
</evidence>
<dbReference type="Gene3D" id="3.40.50.150">
    <property type="entry name" value="Vaccinia Virus protein VP39"/>
    <property type="match status" value="1"/>
</dbReference>
<dbReference type="OrthoDB" id="9806213at2"/>
<dbReference type="PANTHER" id="PTHR42998:SF1">
    <property type="entry name" value="TYPE I RESTRICTION ENZYME HINDI METHYLASE SUBUNIT"/>
    <property type="match status" value="1"/>
</dbReference>
<feature type="domain" description="N6 adenine-specific DNA methyltransferase N-terminal" evidence="10">
    <location>
        <begin position="9"/>
        <end position="132"/>
    </location>
</feature>
<name>A0A2W4CSP1_9HYPH</name>
<dbReference type="Pfam" id="PF02384">
    <property type="entry name" value="N6_Mtase"/>
    <property type="match status" value="1"/>
</dbReference>
<evidence type="ECO:0000256" key="6">
    <source>
        <dbReference type="ARBA" id="ARBA00022747"/>
    </source>
</evidence>
<dbReference type="InterPro" id="IPR022749">
    <property type="entry name" value="D12N6_MeTrfase_N"/>
</dbReference>
<dbReference type="Pfam" id="PF12161">
    <property type="entry name" value="HsdM_N"/>
    <property type="match status" value="1"/>
</dbReference>
<evidence type="ECO:0000259" key="10">
    <source>
        <dbReference type="Pfam" id="PF12161"/>
    </source>
</evidence>
<accession>A0A2W4CSP1</accession>
<dbReference type="PRINTS" id="PR00507">
    <property type="entry name" value="N12N6MTFRASE"/>
</dbReference>
<dbReference type="GO" id="GO:0009007">
    <property type="term" value="F:site-specific DNA-methyltransferase (adenine-specific) activity"/>
    <property type="evidence" value="ECO:0007669"/>
    <property type="project" value="UniProtKB-EC"/>
</dbReference>
<dbReference type="InterPro" id="IPR003356">
    <property type="entry name" value="DNA_methylase_A-5"/>
</dbReference>
<keyword evidence="5" id="KW-0949">S-adenosyl-L-methionine</keyword>
<dbReference type="RefSeq" id="WP_111163606.1">
    <property type="nucleotide sequence ID" value="NZ_PCDP01000069.1"/>
</dbReference>
<dbReference type="InterPro" id="IPR029063">
    <property type="entry name" value="SAM-dependent_MTases_sf"/>
</dbReference>
<keyword evidence="4" id="KW-0808">Transferase</keyword>
<evidence type="ECO:0000313" key="12">
    <source>
        <dbReference type="Proteomes" id="UP000248925"/>
    </source>
</evidence>
<evidence type="ECO:0000256" key="8">
    <source>
        <dbReference type="SAM" id="Coils"/>
    </source>
</evidence>
<evidence type="ECO:0000256" key="7">
    <source>
        <dbReference type="ARBA" id="ARBA00047942"/>
    </source>
</evidence>
<keyword evidence="8" id="KW-0175">Coiled coil</keyword>
<proteinExistence type="inferred from homology"/>
<feature type="domain" description="DNA methylase adenine-specific" evidence="9">
    <location>
        <begin position="143"/>
        <end position="483"/>
    </location>
</feature>
<sequence length="530" mass="59539">MSSDLKTISDKLWNTADKLRANSGILPAEYARPVLGLLFLRHADERFSEVEARLAPREGSRIRPGADAYKAEGAIFLPPEARFSFLLSLPEGSNLGRALTTAMREIEAKNPELADVLPKTYQSIPDDVIVELLRALQPLKIAGDAFGHVYEYFMGNFAKDTMQKGGEFYTPSSIVRLIVEIIEPYHGRILDPACGSGGMFVHSADFVKRHQREPDKDLSIYGVERTRETWRLAQMNLAVHGLSGKILDADTYRDPVFEEVMPKKNDKGCYDGPGGFDFVMANPPFNVKELDKSKLLDIANRFPFGVPNADNANYLWIQFFWSRLNETGRAGFVMANSAADARGGEQEIRRKLIESGSVDVIVSVGPNFFLTVTLPCTLWFFDKGKTKGQRADEVLFLDARHIFRQIDRAHRDFTEEQVEALANIVRLWRGEELEFFTQSKAWLEERFPELAYGNVAGLCRSATRTEIEAQGWSLNPGRYVGVAAGEANGEDFREKLGELHEELEALNIEAARLQRAISQNFSEVLYAEAI</sequence>
<dbReference type="AlphaFoldDB" id="A0A2W4CSP1"/>
<gene>
    <name evidence="11" type="ORF">CPY51_28540</name>
</gene>
<dbReference type="GO" id="GO:0008170">
    <property type="term" value="F:N-methyltransferase activity"/>
    <property type="evidence" value="ECO:0007669"/>
    <property type="project" value="InterPro"/>
</dbReference>
<dbReference type="EC" id="2.1.1.72" evidence="2"/>
<evidence type="ECO:0000256" key="5">
    <source>
        <dbReference type="ARBA" id="ARBA00022691"/>
    </source>
</evidence>
<organism evidence="11 12">
    <name type="scientific">Rhizobium tubonense</name>
    <dbReference type="NCBI Taxonomy" id="484088"/>
    <lineage>
        <taxon>Bacteria</taxon>
        <taxon>Pseudomonadati</taxon>
        <taxon>Pseudomonadota</taxon>
        <taxon>Alphaproteobacteria</taxon>
        <taxon>Hyphomicrobiales</taxon>
        <taxon>Rhizobiaceae</taxon>
        <taxon>Rhizobium/Agrobacterium group</taxon>
        <taxon>Rhizobium</taxon>
    </lineage>
</organism>
<comment type="catalytic activity">
    <reaction evidence="7">
        <text>a 2'-deoxyadenosine in DNA + S-adenosyl-L-methionine = an N(6)-methyl-2'-deoxyadenosine in DNA + S-adenosyl-L-homocysteine + H(+)</text>
        <dbReference type="Rhea" id="RHEA:15197"/>
        <dbReference type="Rhea" id="RHEA-COMP:12418"/>
        <dbReference type="Rhea" id="RHEA-COMP:12419"/>
        <dbReference type="ChEBI" id="CHEBI:15378"/>
        <dbReference type="ChEBI" id="CHEBI:57856"/>
        <dbReference type="ChEBI" id="CHEBI:59789"/>
        <dbReference type="ChEBI" id="CHEBI:90615"/>
        <dbReference type="ChEBI" id="CHEBI:90616"/>
        <dbReference type="EC" id="2.1.1.72"/>
    </reaction>
</comment>
<evidence type="ECO:0000256" key="2">
    <source>
        <dbReference type="ARBA" id="ARBA00011900"/>
    </source>
</evidence>
<comment type="similarity">
    <text evidence="1">Belongs to the N(4)/N(6)-methyltransferase family.</text>
</comment>
<dbReference type="InterPro" id="IPR038333">
    <property type="entry name" value="T1MK-like_N_sf"/>
</dbReference>
<protein>
    <recommendedName>
        <fullName evidence="2">site-specific DNA-methyltransferase (adenine-specific)</fullName>
        <ecNumber evidence="2">2.1.1.72</ecNumber>
    </recommendedName>
</protein>
<comment type="caution">
    <text evidence="11">The sequence shown here is derived from an EMBL/GenBank/DDBJ whole genome shotgun (WGS) entry which is preliminary data.</text>
</comment>
<evidence type="ECO:0000256" key="1">
    <source>
        <dbReference type="ARBA" id="ARBA00006594"/>
    </source>
</evidence>
<evidence type="ECO:0000256" key="3">
    <source>
        <dbReference type="ARBA" id="ARBA00022603"/>
    </source>
</evidence>
<keyword evidence="6" id="KW-0680">Restriction system</keyword>
<evidence type="ECO:0000313" key="11">
    <source>
        <dbReference type="EMBL" id="PZM08424.1"/>
    </source>
</evidence>
<evidence type="ECO:0000256" key="4">
    <source>
        <dbReference type="ARBA" id="ARBA00022679"/>
    </source>
</evidence>